<proteinExistence type="predicted"/>
<keyword evidence="2" id="KW-1185">Reference proteome</keyword>
<reference evidence="1" key="1">
    <citation type="submission" date="2023-04" db="EMBL/GenBank/DDBJ databases">
        <title>Candida boidinii NBRC 1967.</title>
        <authorList>
            <person name="Ichikawa N."/>
            <person name="Sato H."/>
            <person name="Tonouchi N."/>
        </authorList>
    </citation>
    <scope>NUCLEOTIDE SEQUENCE</scope>
    <source>
        <strain evidence="1">NBRC 1967</strain>
    </source>
</reference>
<dbReference type="Proteomes" id="UP001165101">
    <property type="component" value="Unassembled WGS sequence"/>
</dbReference>
<evidence type="ECO:0000313" key="1">
    <source>
        <dbReference type="EMBL" id="GME96987.1"/>
    </source>
</evidence>
<comment type="caution">
    <text evidence="1">The sequence shown here is derived from an EMBL/GenBank/DDBJ whole genome shotgun (WGS) entry which is preliminary data.</text>
</comment>
<dbReference type="EMBL" id="BSXV01002885">
    <property type="protein sequence ID" value="GME96987.1"/>
    <property type="molecule type" value="Genomic_DNA"/>
</dbReference>
<protein>
    <submittedName>
        <fullName evidence="1">Unnamed protein product</fullName>
    </submittedName>
</protein>
<evidence type="ECO:0000313" key="2">
    <source>
        <dbReference type="Proteomes" id="UP001165101"/>
    </source>
</evidence>
<name>A0ACB5TXM0_CANBO</name>
<gene>
    <name evidence="1" type="ORF">Cboi01_000446200</name>
</gene>
<organism evidence="1 2">
    <name type="scientific">Candida boidinii</name>
    <name type="common">Yeast</name>
    <dbReference type="NCBI Taxonomy" id="5477"/>
    <lineage>
        <taxon>Eukaryota</taxon>
        <taxon>Fungi</taxon>
        <taxon>Dikarya</taxon>
        <taxon>Ascomycota</taxon>
        <taxon>Saccharomycotina</taxon>
        <taxon>Pichiomycetes</taxon>
        <taxon>Pichiales</taxon>
        <taxon>Pichiaceae</taxon>
        <taxon>Ogataea</taxon>
        <taxon>Ogataea/Candida clade</taxon>
    </lineage>
</organism>
<accession>A0ACB5TXM0</accession>
<sequence>MQVLDQDSSNLSKIIQESNYPFYYNSRYKYKTCKNAASTDYSNKKRHRRNSSNNKIKLKIFDENSEVELQYSLDQRLNSDLVHDVNKEYTPKRIMHLINKGSVELGIQRLVLVLALTPIEDKPQMTEALATVLAENGYTIFAKMLIDEGMSLINSGEFKDKFNRIVNYEYKVKFDKLSKKLHSSHPNEKTLNDDLERLSKKKHIGSIEESLRLEHQELKKLKLLKNKDYNDLKRSKVLYCRLIELGDFKIKTNKQIKRFVDEFIDNLNELPDFNLFK</sequence>